<gene>
    <name evidence="1" type="ORF">HPLM_LOCUS8434</name>
</gene>
<evidence type="ECO:0000313" key="3">
    <source>
        <dbReference type="WBParaSite" id="HPLM_0000844201-mRNA-1"/>
    </source>
</evidence>
<protein>
    <submittedName>
        <fullName evidence="1 3">Uncharacterized protein</fullName>
    </submittedName>
</protein>
<dbReference type="EMBL" id="UZAF01016860">
    <property type="protein sequence ID" value="VDO34850.1"/>
    <property type="molecule type" value="Genomic_DNA"/>
</dbReference>
<accession>A0A0N4WD08</accession>
<sequence length="94" mass="10328">MSPQPLSPPQSAAVSDIDEAADDVGEVPEFDVVTTERYASISITSIVLNLKIAERRAPKKAIPPKRHPNKLFNPLTTMQSTCGLQLYILFIATY</sequence>
<organism evidence="3">
    <name type="scientific">Haemonchus placei</name>
    <name type="common">Barber's pole worm</name>
    <dbReference type="NCBI Taxonomy" id="6290"/>
    <lineage>
        <taxon>Eukaryota</taxon>
        <taxon>Metazoa</taxon>
        <taxon>Ecdysozoa</taxon>
        <taxon>Nematoda</taxon>
        <taxon>Chromadorea</taxon>
        <taxon>Rhabditida</taxon>
        <taxon>Rhabditina</taxon>
        <taxon>Rhabditomorpha</taxon>
        <taxon>Strongyloidea</taxon>
        <taxon>Trichostrongylidae</taxon>
        <taxon>Haemonchus</taxon>
    </lineage>
</organism>
<name>A0A0N4WD08_HAEPC</name>
<reference evidence="3" key="1">
    <citation type="submission" date="2017-02" db="UniProtKB">
        <authorList>
            <consortium name="WormBaseParasite"/>
        </authorList>
    </citation>
    <scope>IDENTIFICATION</scope>
</reference>
<dbReference type="Proteomes" id="UP000268014">
    <property type="component" value="Unassembled WGS sequence"/>
</dbReference>
<reference evidence="1 2" key="2">
    <citation type="submission" date="2018-11" db="EMBL/GenBank/DDBJ databases">
        <authorList>
            <consortium name="Pathogen Informatics"/>
        </authorList>
    </citation>
    <scope>NUCLEOTIDE SEQUENCE [LARGE SCALE GENOMIC DNA]</scope>
    <source>
        <strain evidence="1 2">MHpl1</strain>
    </source>
</reference>
<dbReference type="AlphaFoldDB" id="A0A0N4WD08"/>
<proteinExistence type="predicted"/>
<evidence type="ECO:0000313" key="2">
    <source>
        <dbReference type="Proteomes" id="UP000268014"/>
    </source>
</evidence>
<evidence type="ECO:0000313" key="1">
    <source>
        <dbReference type="EMBL" id="VDO34850.1"/>
    </source>
</evidence>
<keyword evidence="2" id="KW-1185">Reference proteome</keyword>
<dbReference type="WBParaSite" id="HPLM_0000844201-mRNA-1">
    <property type="protein sequence ID" value="HPLM_0000844201-mRNA-1"/>
    <property type="gene ID" value="HPLM_0000844201"/>
</dbReference>